<dbReference type="EMBL" id="CAJVPV010009724">
    <property type="protein sequence ID" value="CAG8644667.1"/>
    <property type="molecule type" value="Genomic_DNA"/>
</dbReference>
<feature type="domain" description="Zn(2)-C6 fungal-type" evidence="1">
    <location>
        <begin position="15"/>
        <end position="42"/>
    </location>
</feature>
<organism evidence="2 3">
    <name type="scientific">Acaulospora morrowiae</name>
    <dbReference type="NCBI Taxonomy" id="94023"/>
    <lineage>
        <taxon>Eukaryota</taxon>
        <taxon>Fungi</taxon>
        <taxon>Fungi incertae sedis</taxon>
        <taxon>Mucoromycota</taxon>
        <taxon>Glomeromycotina</taxon>
        <taxon>Glomeromycetes</taxon>
        <taxon>Diversisporales</taxon>
        <taxon>Acaulosporaceae</taxon>
        <taxon>Acaulospora</taxon>
    </lineage>
</organism>
<name>A0A9N9DRD7_9GLOM</name>
<dbReference type="InterPro" id="IPR036864">
    <property type="entry name" value="Zn2-C6_fun-type_DNA-bd_sf"/>
</dbReference>
<evidence type="ECO:0000259" key="1">
    <source>
        <dbReference type="PROSITE" id="PS00463"/>
    </source>
</evidence>
<proteinExistence type="predicted"/>
<gene>
    <name evidence="2" type="ORF">AMORRO_LOCUS9679</name>
</gene>
<reference evidence="2" key="1">
    <citation type="submission" date="2021-06" db="EMBL/GenBank/DDBJ databases">
        <authorList>
            <person name="Kallberg Y."/>
            <person name="Tangrot J."/>
            <person name="Rosling A."/>
        </authorList>
    </citation>
    <scope>NUCLEOTIDE SEQUENCE</scope>
    <source>
        <strain evidence="2">CL551</strain>
    </source>
</reference>
<dbReference type="InterPro" id="IPR001138">
    <property type="entry name" value="Zn2Cys6_DnaBD"/>
</dbReference>
<dbReference type="GO" id="GO:0008270">
    <property type="term" value="F:zinc ion binding"/>
    <property type="evidence" value="ECO:0007669"/>
    <property type="project" value="InterPro"/>
</dbReference>
<comment type="caution">
    <text evidence="2">The sequence shown here is derived from an EMBL/GenBank/DDBJ whole genome shotgun (WGS) entry which is preliminary data.</text>
</comment>
<dbReference type="SUPFAM" id="SSF57701">
    <property type="entry name" value="Zn2/Cys6 DNA-binding domain"/>
    <property type="match status" value="1"/>
</dbReference>
<dbReference type="OrthoDB" id="1393670at2759"/>
<dbReference type="Gene3D" id="4.10.240.10">
    <property type="entry name" value="Zn(2)-C6 fungal-type DNA-binding domain"/>
    <property type="match status" value="1"/>
</dbReference>
<dbReference type="GO" id="GO:0000981">
    <property type="term" value="F:DNA-binding transcription factor activity, RNA polymerase II-specific"/>
    <property type="evidence" value="ECO:0007669"/>
    <property type="project" value="InterPro"/>
</dbReference>
<accession>A0A9N9DRD7</accession>
<protein>
    <submittedName>
        <fullName evidence="2">6492_t:CDS:1</fullName>
    </submittedName>
</protein>
<dbReference type="Proteomes" id="UP000789342">
    <property type="component" value="Unassembled WGS sequence"/>
</dbReference>
<keyword evidence="3" id="KW-1185">Reference proteome</keyword>
<dbReference type="AlphaFoldDB" id="A0A9N9DRD7"/>
<dbReference type="CDD" id="cd00067">
    <property type="entry name" value="GAL4"/>
    <property type="match status" value="1"/>
</dbReference>
<dbReference type="Pfam" id="PF00172">
    <property type="entry name" value="Zn_clus"/>
    <property type="match status" value="1"/>
</dbReference>
<dbReference type="PROSITE" id="PS00463">
    <property type="entry name" value="ZN2_CY6_FUNGAL_1"/>
    <property type="match status" value="1"/>
</dbReference>
<dbReference type="SMART" id="SM00066">
    <property type="entry name" value="GAL4"/>
    <property type="match status" value="1"/>
</dbReference>
<evidence type="ECO:0000313" key="2">
    <source>
        <dbReference type="EMBL" id="CAG8644667.1"/>
    </source>
</evidence>
<sequence>MSQKQKERENCITVACIHCTEAKKRCSGNSTCDRCAGRGLTCSYPITVKKRGSKLKYIIDDDQGSSIKLLQPLEPASGDIIRKGVEPQLLLNDATLNSNIIANFNHNLDDYSADPLKDNFFPPLSSIQPTTYDTINSMNTHDTTSHKGYYIFSNFPYINNIPQNNESLTFHANPLEIHDFELWEDPGIDDQQ</sequence>
<evidence type="ECO:0000313" key="3">
    <source>
        <dbReference type="Proteomes" id="UP000789342"/>
    </source>
</evidence>